<dbReference type="GO" id="GO:0004040">
    <property type="term" value="F:amidase activity"/>
    <property type="evidence" value="ECO:0007669"/>
    <property type="project" value="InterPro"/>
</dbReference>
<feature type="compositionally biased region" description="Polar residues" evidence="3">
    <location>
        <begin position="44"/>
        <end position="58"/>
    </location>
</feature>
<reference evidence="7" key="2">
    <citation type="submission" date="2023-08" db="EMBL/GenBank/DDBJ databases">
        <authorList>
            <person name="Page C.A."/>
            <person name="Perez-Diaz I.M."/>
        </authorList>
    </citation>
    <scope>NUCLEOTIDE SEQUENCE</scope>
    <source>
        <strain evidence="7">1.8.9</strain>
    </source>
</reference>
<dbReference type="Proteomes" id="UP000281061">
    <property type="component" value="Unassembled WGS sequence"/>
</dbReference>
<feature type="domain" description="SH3b" evidence="6">
    <location>
        <begin position="499"/>
        <end position="565"/>
    </location>
</feature>
<dbReference type="EMBL" id="RDCL01000052">
    <property type="protein sequence ID" value="RMW54911.1"/>
    <property type="molecule type" value="Genomic_DNA"/>
</dbReference>
<dbReference type="SMART" id="SM00287">
    <property type="entry name" value="SH3b"/>
    <property type="match status" value="5"/>
</dbReference>
<dbReference type="Gene3D" id="1.10.530.10">
    <property type="match status" value="1"/>
</dbReference>
<feature type="signal peptide" evidence="4">
    <location>
        <begin position="1"/>
        <end position="27"/>
    </location>
</feature>
<dbReference type="Gene3D" id="4.10.80.30">
    <property type="entry name" value="DNA polymerase, domain 6"/>
    <property type="match status" value="1"/>
</dbReference>
<reference evidence="8 9" key="1">
    <citation type="submission" date="2018-10" db="EMBL/GenBank/DDBJ databases">
        <title>Genome sequences of five Lactobacillus pentosus strains isolated from brines of traditionally fermented spanish-style green table olives and differences between them.</title>
        <authorList>
            <person name="Jimenez Diaz R."/>
        </authorList>
    </citation>
    <scope>NUCLEOTIDE SEQUENCE [LARGE SCALE GENOMIC DNA]</scope>
    <source>
        <strain evidence="8 9">IG8</strain>
    </source>
</reference>
<keyword evidence="2 8" id="KW-0378">Hydrolase</keyword>
<dbReference type="AlphaFoldDB" id="A0AAP5PU82"/>
<evidence type="ECO:0000259" key="6">
    <source>
        <dbReference type="SMART" id="SM00287"/>
    </source>
</evidence>
<keyword evidence="4" id="KW-0732">Signal</keyword>
<name>A0AAP5PU82_LACPE</name>
<evidence type="ECO:0000313" key="10">
    <source>
        <dbReference type="Proteomes" id="UP001263852"/>
    </source>
</evidence>
<feature type="chain" id="PRO_5042831772" evidence="4">
    <location>
        <begin position="28"/>
        <end position="791"/>
    </location>
</feature>
<dbReference type="SMART" id="SM00047">
    <property type="entry name" value="LYZ2"/>
    <property type="match status" value="1"/>
</dbReference>
<feature type="domain" description="Mannosyl-glycoprotein endo-beta-N-acetylglucosamidase-like" evidence="5">
    <location>
        <begin position="240"/>
        <end position="392"/>
    </location>
</feature>
<dbReference type="InterPro" id="IPR051056">
    <property type="entry name" value="Glycosyl_Hydrolase_73"/>
</dbReference>
<evidence type="ECO:0000313" key="7">
    <source>
        <dbReference type="EMBL" id="MDT7038293.1"/>
    </source>
</evidence>
<dbReference type="InterPro" id="IPR002901">
    <property type="entry name" value="MGlyc_endo_b_GlcNAc-like_dom"/>
</dbReference>
<comment type="caution">
    <text evidence="7">The sequence shown here is derived from an EMBL/GenBank/DDBJ whole genome shotgun (WGS) entry which is preliminary data.</text>
</comment>
<dbReference type="RefSeq" id="WP_101873084.1">
    <property type="nucleotide sequence ID" value="NZ_BOUG01000006.1"/>
</dbReference>
<feature type="region of interest" description="Disordered" evidence="3">
    <location>
        <begin position="28"/>
        <end position="221"/>
    </location>
</feature>
<organism evidence="7 10">
    <name type="scientific">Lactiplantibacillus pentosus</name>
    <name type="common">Lactobacillus pentosus</name>
    <dbReference type="NCBI Taxonomy" id="1589"/>
    <lineage>
        <taxon>Bacteria</taxon>
        <taxon>Bacillati</taxon>
        <taxon>Bacillota</taxon>
        <taxon>Bacilli</taxon>
        <taxon>Lactobacillales</taxon>
        <taxon>Lactobacillaceae</taxon>
        <taxon>Lactiplantibacillus</taxon>
    </lineage>
</organism>
<dbReference type="KEGG" id="lpg:BB562_04480"/>
<evidence type="ECO:0000313" key="8">
    <source>
        <dbReference type="EMBL" id="RMW54911.1"/>
    </source>
</evidence>
<sequence length="791" mass="82888">MKIGMTKKVVTSLLLSTALLPMLSGKADTTATATKPSSATKESGATSTASKQVTLSAGSQTDTAATSSETQSASTASQATESTTTTSAASKSDAAATSATSRVTVRAASAATSQSAKADSTDQQSSSSEAAKQDETAASATAASTTSAVDKLDETAKASAATSQDSQATSDHANSAVTSSAAKSAASADSAAKSAEAKSAESKSAETKPAAEQATPKATPQVETAKVAAAIQSPAVAARATRALTSQEIFLSQIKAGAVSGWNKYQVLPSVTAAQAILESGWGRSQLATAGNNLFGIKGSYQGQSIYFPTQEWNGSQYITIQDAFRKYPNWSASVEDHGAFLVENPRYSNLLGVTDYRRVASLLQQDGYATAPTYASSLISIIEYNQLHQWDQEVLNGQTNTGNNNNTQTLPDENVTVTSGTHKFTKTTTIHNSPDQNSASVGTYYAGETVNYNGKLTVNNATWLRYQSYSGVSRYVMISQATNNNNNHENQATVTPASGSYKFTVKTNIRSAASKSATVVGTYNAGETVYYNGKVTTGGTTWLRYLSYSGAQHYVATSGDEVAPVNKPNVVATSGAYRFTNTTAIKNAPANNAATVGTYNAGDTVYYNGKVTTNGETWLRYLSYSGAQHYVQISGNTGGNSVSKPQVTPQSGSYRFNQTTAIKNAPAGNAANVGTYNAGETVYYNAKVTADGQTWLRYLSYSGAQHYVAISGASSSSSNTTSTPTNTTGAFRFVTTTNIRTAPTTRAGIVGQYNPGETVYYNGTVQAEGYTWLRYLSRSGATHYVAMIKN</sequence>
<evidence type="ECO:0000256" key="3">
    <source>
        <dbReference type="SAM" id="MobiDB-lite"/>
    </source>
</evidence>
<dbReference type="Gene3D" id="2.30.30.40">
    <property type="entry name" value="SH3 Domains"/>
    <property type="match status" value="5"/>
</dbReference>
<gene>
    <name evidence="8" type="ORF">D6U17_08400</name>
    <name evidence="7" type="ORF">RI555_04605</name>
</gene>
<feature type="compositionally biased region" description="Low complexity" evidence="3">
    <location>
        <begin position="158"/>
        <end position="194"/>
    </location>
</feature>
<proteinExistence type="inferred from homology"/>
<dbReference type="PANTHER" id="PTHR33308:SF9">
    <property type="entry name" value="PEPTIDOGLYCAN HYDROLASE FLGJ"/>
    <property type="match status" value="1"/>
</dbReference>
<feature type="domain" description="SH3b" evidence="6">
    <location>
        <begin position="650"/>
        <end position="718"/>
    </location>
</feature>
<feature type="compositionally biased region" description="Low complexity" evidence="3">
    <location>
        <begin position="28"/>
        <end position="43"/>
    </location>
</feature>
<evidence type="ECO:0000256" key="1">
    <source>
        <dbReference type="ARBA" id="ARBA00010266"/>
    </source>
</evidence>
<feature type="compositionally biased region" description="Basic and acidic residues" evidence="3">
    <location>
        <begin position="195"/>
        <end position="206"/>
    </location>
</feature>
<evidence type="ECO:0000256" key="2">
    <source>
        <dbReference type="ARBA" id="ARBA00022801"/>
    </source>
</evidence>
<feature type="compositionally biased region" description="Low complexity" evidence="3">
    <location>
        <begin position="136"/>
        <end position="148"/>
    </location>
</feature>
<dbReference type="Proteomes" id="UP001263852">
    <property type="component" value="Unassembled WGS sequence"/>
</dbReference>
<feature type="domain" description="SH3b" evidence="6">
    <location>
        <begin position="575"/>
        <end position="639"/>
    </location>
</feature>
<evidence type="ECO:0000313" key="9">
    <source>
        <dbReference type="Proteomes" id="UP000281061"/>
    </source>
</evidence>
<evidence type="ECO:0000256" key="4">
    <source>
        <dbReference type="SAM" id="SignalP"/>
    </source>
</evidence>
<dbReference type="Pfam" id="PF08460">
    <property type="entry name" value="SH3_5"/>
    <property type="match status" value="5"/>
</dbReference>
<dbReference type="InterPro" id="IPR003646">
    <property type="entry name" value="SH3-like_bac-type"/>
</dbReference>
<feature type="compositionally biased region" description="Low complexity" evidence="3">
    <location>
        <begin position="59"/>
        <end position="122"/>
    </location>
</feature>
<accession>A0AAP5PU82</accession>
<dbReference type="EMBL" id="JAVLAO010000001">
    <property type="protein sequence ID" value="MDT7038293.1"/>
    <property type="molecule type" value="Genomic_DNA"/>
</dbReference>
<evidence type="ECO:0000259" key="5">
    <source>
        <dbReference type="SMART" id="SM00047"/>
    </source>
</evidence>
<feature type="domain" description="SH3b" evidence="6">
    <location>
        <begin position="420"/>
        <end position="486"/>
    </location>
</feature>
<comment type="similarity">
    <text evidence="1">Belongs to the glycosyl hydrolase 73 family.</text>
</comment>
<protein>
    <submittedName>
        <fullName evidence="8">Cell wall hydrolase</fullName>
    </submittedName>
    <submittedName>
        <fullName evidence="7">SH3 domain-containing protein</fullName>
    </submittedName>
</protein>
<dbReference type="Pfam" id="PF01832">
    <property type="entry name" value="Glucosaminidase"/>
    <property type="match status" value="1"/>
</dbReference>
<feature type="domain" description="SH3b" evidence="6">
    <location>
        <begin position="728"/>
        <end position="791"/>
    </location>
</feature>
<dbReference type="PANTHER" id="PTHR33308">
    <property type="entry name" value="PEPTIDOGLYCAN HYDROLASE FLGJ"/>
    <property type="match status" value="1"/>
</dbReference>